<evidence type="ECO:0000313" key="5">
    <source>
        <dbReference type="Proteomes" id="UP001388673"/>
    </source>
</evidence>
<feature type="signal peptide" evidence="1">
    <location>
        <begin position="1"/>
        <end position="16"/>
    </location>
</feature>
<organism evidence="4 5">
    <name type="scientific">Kwoniella newhampshirensis</name>
    <dbReference type="NCBI Taxonomy" id="1651941"/>
    <lineage>
        <taxon>Eukaryota</taxon>
        <taxon>Fungi</taxon>
        <taxon>Dikarya</taxon>
        <taxon>Basidiomycota</taxon>
        <taxon>Agaricomycotina</taxon>
        <taxon>Tremellomycetes</taxon>
        <taxon>Tremellales</taxon>
        <taxon>Cryptococcaceae</taxon>
        <taxon>Kwoniella</taxon>
    </lineage>
</organism>
<name>A0AAW0YCR6_9TREE</name>
<dbReference type="RefSeq" id="XP_066799265.1">
    <property type="nucleotide sequence ID" value="XM_066950050.1"/>
</dbReference>
<dbReference type="Proteomes" id="UP001388673">
    <property type="component" value="Unassembled WGS sequence"/>
</dbReference>
<dbReference type="Pfam" id="PF25581">
    <property type="entry name" value="AsqO_C"/>
    <property type="match status" value="1"/>
</dbReference>
<keyword evidence="1" id="KW-0732">Signal</keyword>
<protein>
    <recommendedName>
        <fullName evidence="6">AttH domain-containing protein</fullName>
    </recommendedName>
</protein>
<feature type="domain" description="Diels-Alderase N-terminal" evidence="2">
    <location>
        <begin position="49"/>
        <end position="218"/>
    </location>
</feature>
<feature type="chain" id="PRO_5044013255" description="AttH domain-containing protein" evidence="1">
    <location>
        <begin position="17"/>
        <end position="343"/>
    </location>
</feature>
<dbReference type="InterPro" id="IPR057722">
    <property type="entry name" value="AsqO/PenF-like_C"/>
</dbReference>
<dbReference type="Pfam" id="PF24137">
    <property type="entry name" value="DA_N"/>
    <property type="match status" value="1"/>
</dbReference>
<evidence type="ECO:0000313" key="4">
    <source>
        <dbReference type="EMBL" id="KAK8843317.1"/>
    </source>
</evidence>
<sequence>MIPSFICLILPVTTLASTIQPLNYILPSYTTADVTLATTIGHQAYDRPYVHPGNTTTYEWWYFDAISSDGESSVVFQPIMYNVSVPVELLFQLVWPNATVKDIILGSNHRLYVSTRGDGSSGIGMADGGVFSWVGSQDASEYTLKVDIPDEDISGTVTLFRTAPPHVACSETCPDARLDLFWNLYWMNPVPDAVAIVDIKVGSDRLAFTRNGYHDKNWGPVYFANDLNQWYWGHGRASEYSIVWFYHLDIQDHITTSGYIAKDAQILWTAYPIMGTNNISQIQGYKIDFDAGALGRFAFDFRKNRQVTKYSWYGRWIGTMSGGRVAEKNESGVAVCEQMGPFF</sequence>
<gene>
    <name evidence="4" type="ORF">IAR55_006972</name>
</gene>
<dbReference type="GeneID" id="92184230"/>
<dbReference type="SUPFAM" id="SSF159245">
    <property type="entry name" value="AttH-like"/>
    <property type="match status" value="1"/>
</dbReference>
<feature type="domain" description="AsqO/PenF-like C-terminal" evidence="3">
    <location>
        <begin position="225"/>
        <end position="339"/>
    </location>
</feature>
<dbReference type="InterPro" id="IPR056402">
    <property type="entry name" value="DA_N"/>
</dbReference>
<dbReference type="AlphaFoldDB" id="A0AAW0YCR6"/>
<comment type="caution">
    <text evidence="4">The sequence shown here is derived from an EMBL/GenBank/DDBJ whole genome shotgun (WGS) entry which is preliminary data.</text>
</comment>
<evidence type="ECO:0000256" key="1">
    <source>
        <dbReference type="SAM" id="SignalP"/>
    </source>
</evidence>
<proteinExistence type="predicted"/>
<accession>A0AAW0YCR6</accession>
<dbReference type="KEGG" id="kne:92184230"/>
<dbReference type="EMBL" id="JBCAWK010000015">
    <property type="protein sequence ID" value="KAK8843317.1"/>
    <property type="molecule type" value="Genomic_DNA"/>
</dbReference>
<evidence type="ECO:0000259" key="2">
    <source>
        <dbReference type="Pfam" id="PF24137"/>
    </source>
</evidence>
<reference evidence="4 5" key="1">
    <citation type="journal article" date="2024" name="bioRxiv">
        <title>Comparative genomics of Cryptococcus and Kwoniella reveals pathogenesis evolution and contrasting karyotype dynamics via intercentromeric recombination or chromosome fusion.</title>
        <authorList>
            <person name="Coelho M.A."/>
            <person name="David-Palma M."/>
            <person name="Shea T."/>
            <person name="Bowers K."/>
            <person name="McGinley-Smith S."/>
            <person name="Mohammad A.W."/>
            <person name="Gnirke A."/>
            <person name="Yurkov A.M."/>
            <person name="Nowrousian M."/>
            <person name="Sun S."/>
            <person name="Cuomo C.A."/>
            <person name="Heitman J."/>
        </authorList>
    </citation>
    <scope>NUCLEOTIDE SEQUENCE [LARGE SCALE GENOMIC DNA]</scope>
    <source>
        <strain evidence="4 5">CBS 13917</strain>
    </source>
</reference>
<evidence type="ECO:0008006" key="6">
    <source>
        <dbReference type="Google" id="ProtNLM"/>
    </source>
</evidence>
<evidence type="ECO:0000259" key="3">
    <source>
        <dbReference type="Pfam" id="PF25581"/>
    </source>
</evidence>
<keyword evidence="5" id="KW-1185">Reference proteome</keyword>